<keyword evidence="2" id="KW-0479">Metal-binding</keyword>
<dbReference type="GeneID" id="19972496"/>
<dbReference type="PANTHER" id="PTHR33337:SF40">
    <property type="entry name" value="CENP-V_GFA DOMAIN-CONTAINING PROTEIN-RELATED"/>
    <property type="match status" value="1"/>
</dbReference>
<evidence type="ECO:0000256" key="4">
    <source>
        <dbReference type="ARBA" id="ARBA00023239"/>
    </source>
</evidence>
<dbReference type="Gene3D" id="3.90.1590.10">
    <property type="entry name" value="glutathione-dependent formaldehyde- activating enzyme (gfa)"/>
    <property type="match status" value="1"/>
</dbReference>
<keyword evidence="7" id="KW-1185">Reference proteome</keyword>
<dbReference type="GO" id="GO:0016846">
    <property type="term" value="F:carbon-sulfur lyase activity"/>
    <property type="evidence" value="ECO:0007669"/>
    <property type="project" value="InterPro"/>
</dbReference>
<organism evidence="6 7">
    <name type="scientific">Cyphellophora europaea (strain CBS 101466)</name>
    <name type="common">Phialophora europaea</name>
    <dbReference type="NCBI Taxonomy" id="1220924"/>
    <lineage>
        <taxon>Eukaryota</taxon>
        <taxon>Fungi</taxon>
        <taxon>Dikarya</taxon>
        <taxon>Ascomycota</taxon>
        <taxon>Pezizomycotina</taxon>
        <taxon>Eurotiomycetes</taxon>
        <taxon>Chaetothyriomycetidae</taxon>
        <taxon>Chaetothyriales</taxon>
        <taxon>Cyphellophoraceae</taxon>
        <taxon>Cyphellophora</taxon>
    </lineage>
</organism>
<proteinExistence type="inferred from homology"/>
<evidence type="ECO:0000259" key="5">
    <source>
        <dbReference type="PROSITE" id="PS51891"/>
    </source>
</evidence>
<dbReference type="PANTHER" id="PTHR33337">
    <property type="entry name" value="GFA DOMAIN-CONTAINING PROTEIN"/>
    <property type="match status" value="1"/>
</dbReference>
<dbReference type="OrthoDB" id="6329284at2759"/>
<evidence type="ECO:0000256" key="3">
    <source>
        <dbReference type="ARBA" id="ARBA00022833"/>
    </source>
</evidence>
<gene>
    <name evidence="6" type="ORF">HMPREF1541_05157</name>
</gene>
<dbReference type="InterPro" id="IPR011057">
    <property type="entry name" value="Mss4-like_sf"/>
</dbReference>
<evidence type="ECO:0000313" key="6">
    <source>
        <dbReference type="EMBL" id="ETN40877.1"/>
    </source>
</evidence>
<dbReference type="Proteomes" id="UP000030752">
    <property type="component" value="Unassembled WGS sequence"/>
</dbReference>
<dbReference type="RefSeq" id="XP_008717720.1">
    <property type="nucleotide sequence ID" value="XM_008719498.1"/>
</dbReference>
<keyword evidence="3" id="KW-0862">Zinc</keyword>
<dbReference type="VEuPathDB" id="FungiDB:HMPREF1541_05157"/>
<accession>W2RWT9</accession>
<evidence type="ECO:0000256" key="1">
    <source>
        <dbReference type="ARBA" id="ARBA00005495"/>
    </source>
</evidence>
<dbReference type="EMBL" id="KB822720">
    <property type="protein sequence ID" value="ETN40877.1"/>
    <property type="molecule type" value="Genomic_DNA"/>
</dbReference>
<evidence type="ECO:0000313" key="7">
    <source>
        <dbReference type="Proteomes" id="UP000030752"/>
    </source>
</evidence>
<dbReference type="HOGENOM" id="CLU_055491_4_0_1"/>
<dbReference type="STRING" id="1220924.W2RWT9"/>
<dbReference type="InterPro" id="IPR006913">
    <property type="entry name" value="CENP-V/GFA"/>
</dbReference>
<dbReference type="eggNOG" id="ENOG502SU3E">
    <property type="taxonomic scope" value="Eukaryota"/>
</dbReference>
<sequence>MSSSNIIMGGCECGRVRYTIQGSPINTTWCYCKQCQRVSGTPFIPFTGFNKSDITWSEQPDVFSSSDIAERFHCKNCGSTLGMWYTFRDGKVGIASATLDQDYGVSLAPSKHIFLKDRPTWFQVPDDGAKRYDEHEADFGRQIREWRDAQGK</sequence>
<reference evidence="6 7" key="1">
    <citation type="submission" date="2013-03" db="EMBL/GenBank/DDBJ databases">
        <title>The Genome Sequence of Phialophora europaea CBS 101466.</title>
        <authorList>
            <consortium name="The Broad Institute Genomics Platform"/>
            <person name="Cuomo C."/>
            <person name="de Hoog S."/>
            <person name="Gorbushina A."/>
            <person name="Walker B."/>
            <person name="Young S.K."/>
            <person name="Zeng Q."/>
            <person name="Gargeya S."/>
            <person name="Fitzgerald M."/>
            <person name="Haas B."/>
            <person name="Abouelleil A."/>
            <person name="Allen A.W."/>
            <person name="Alvarado L."/>
            <person name="Arachchi H.M."/>
            <person name="Berlin A.M."/>
            <person name="Chapman S.B."/>
            <person name="Gainer-Dewar J."/>
            <person name="Goldberg J."/>
            <person name="Griggs A."/>
            <person name="Gujja S."/>
            <person name="Hansen M."/>
            <person name="Howarth C."/>
            <person name="Imamovic A."/>
            <person name="Ireland A."/>
            <person name="Larimer J."/>
            <person name="McCowan C."/>
            <person name="Murphy C."/>
            <person name="Pearson M."/>
            <person name="Poon T.W."/>
            <person name="Priest M."/>
            <person name="Roberts A."/>
            <person name="Saif S."/>
            <person name="Shea T."/>
            <person name="Sisk P."/>
            <person name="Sykes S."/>
            <person name="Wortman J."/>
            <person name="Nusbaum C."/>
            <person name="Birren B."/>
        </authorList>
    </citation>
    <scope>NUCLEOTIDE SEQUENCE [LARGE SCALE GENOMIC DNA]</scope>
    <source>
        <strain evidence="6 7">CBS 101466</strain>
    </source>
</reference>
<dbReference type="SUPFAM" id="SSF51316">
    <property type="entry name" value="Mss4-like"/>
    <property type="match status" value="1"/>
</dbReference>
<dbReference type="InParanoid" id="W2RWT9"/>
<keyword evidence="4" id="KW-0456">Lyase</keyword>
<dbReference type="GO" id="GO:0046872">
    <property type="term" value="F:metal ion binding"/>
    <property type="evidence" value="ECO:0007669"/>
    <property type="project" value="UniProtKB-KW"/>
</dbReference>
<dbReference type="AlphaFoldDB" id="W2RWT9"/>
<name>W2RWT9_CYPE1</name>
<comment type="similarity">
    <text evidence="1">Belongs to the Gfa family.</text>
</comment>
<feature type="domain" description="CENP-V/GFA" evidence="5">
    <location>
        <begin position="7"/>
        <end position="133"/>
    </location>
</feature>
<evidence type="ECO:0000256" key="2">
    <source>
        <dbReference type="ARBA" id="ARBA00022723"/>
    </source>
</evidence>
<protein>
    <recommendedName>
        <fullName evidence="5">CENP-V/GFA domain-containing protein</fullName>
    </recommendedName>
</protein>
<dbReference type="PROSITE" id="PS51891">
    <property type="entry name" value="CENP_V_GFA"/>
    <property type="match status" value="1"/>
</dbReference>
<dbReference type="Pfam" id="PF04828">
    <property type="entry name" value="GFA"/>
    <property type="match status" value="1"/>
</dbReference>